<name>A0ABY5PCN0_9ACTN</name>
<dbReference type="SUPFAM" id="SSF49503">
    <property type="entry name" value="Cupredoxins"/>
    <property type="match status" value="1"/>
</dbReference>
<sequence>MLRRRLLTPFALLMALIALPASVAHAGEQKLKFRFGPIIVTPGQNDIIFEPNKHKPKVPGWITSFKPNLVYEDGTPTRTDVIHLHHGVWLKNGKPQFAAGEEKSIVDMPDGFGWRSDPSDSLILNHMVHNLTPNAAEVYLTWEVDFIPEGDPAAAGIRTVETQWLDVVGIRAWPVFDAVRGQGGKDKQFTFPDEVPGYKPESYPFNRWTVARDGVLVGSVGHLHPGGLNTELKVTRDGRTVTLFRSEAKYFEPAGAVSWDVALTATPKDWRIAVKKGDVVTVHATYDTSRASWYESMGIMPLAWEPGGAGGTDPFTGTFPTRGKVTHGPLKENRNHGGGPFGLPDARRMPDGASLARGSVKINQYLYGQGDLHNVGRGVRPPTVPAGTGLTFVNRDAKQNVMHTITACKAPCNRETGIAYPLADASTPFDSGNLGFGPVGRTAAENTDRWSTPKTLKSGTYTYFCRVHPFMRGAFRVKPKR</sequence>
<organism evidence="2 3">
    <name type="scientific">Svornostia abyssi</name>
    <dbReference type="NCBI Taxonomy" id="2898438"/>
    <lineage>
        <taxon>Bacteria</taxon>
        <taxon>Bacillati</taxon>
        <taxon>Actinomycetota</taxon>
        <taxon>Thermoleophilia</taxon>
        <taxon>Solirubrobacterales</taxon>
        <taxon>Baekduiaceae</taxon>
        <taxon>Svornostia</taxon>
    </lineage>
</organism>
<evidence type="ECO:0000256" key="1">
    <source>
        <dbReference type="SAM" id="SignalP"/>
    </source>
</evidence>
<accession>A0ABY5PCN0</accession>
<dbReference type="EMBL" id="CP088295">
    <property type="protein sequence ID" value="UUY02429.1"/>
    <property type="molecule type" value="Genomic_DNA"/>
</dbReference>
<gene>
    <name evidence="2" type="ORF">LRS13_17205</name>
</gene>
<feature type="chain" id="PRO_5046132756" description="Blue (type 1) copper domain-containing protein" evidence="1">
    <location>
        <begin position="27"/>
        <end position="481"/>
    </location>
</feature>
<evidence type="ECO:0000313" key="2">
    <source>
        <dbReference type="EMBL" id="UUY02429.1"/>
    </source>
</evidence>
<dbReference type="InterPro" id="IPR008972">
    <property type="entry name" value="Cupredoxin"/>
</dbReference>
<keyword evidence="3" id="KW-1185">Reference proteome</keyword>
<keyword evidence="1" id="KW-0732">Signal</keyword>
<evidence type="ECO:0008006" key="4">
    <source>
        <dbReference type="Google" id="ProtNLM"/>
    </source>
</evidence>
<evidence type="ECO:0000313" key="3">
    <source>
        <dbReference type="Proteomes" id="UP001058860"/>
    </source>
</evidence>
<protein>
    <recommendedName>
        <fullName evidence="4">Blue (type 1) copper domain-containing protein</fullName>
    </recommendedName>
</protein>
<dbReference type="Proteomes" id="UP001058860">
    <property type="component" value="Chromosome"/>
</dbReference>
<dbReference type="Gene3D" id="2.60.40.420">
    <property type="entry name" value="Cupredoxins - blue copper proteins"/>
    <property type="match status" value="1"/>
</dbReference>
<proteinExistence type="predicted"/>
<reference evidence="3" key="1">
    <citation type="submission" date="2021-11" db="EMBL/GenBank/DDBJ databases">
        <title>Cultivation dependent microbiological survey of springs from the worlds oldest radium mine currently devoted to the extraction of radon-saturated water.</title>
        <authorList>
            <person name="Kapinusova G."/>
            <person name="Smrhova T."/>
            <person name="Strejcek M."/>
            <person name="Suman J."/>
            <person name="Jani K."/>
            <person name="Pajer P."/>
            <person name="Uhlik O."/>
        </authorList>
    </citation>
    <scope>NUCLEOTIDE SEQUENCE [LARGE SCALE GENOMIC DNA]</scope>
    <source>
        <strain evidence="3">J379</strain>
    </source>
</reference>
<feature type="signal peptide" evidence="1">
    <location>
        <begin position="1"/>
        <end position="26"/>
    </location>
</feature>
<dbReference type="RefSeq" id="WP_353862956.1">
    <property type="nucleotide sequence ID" value="NZ_CP088295.1"/>
</dbReference>